<evidence type="ECO:0000256" key="1">
    <source>
        <dbReference type="SAM" id="Phobius"/>
    </source>
</evidence>
<feature type="transmembrane region" description="Helical" evidence="1">
    <location>
        <begin position="110"/>
        <end position="133"/>
    </location>
</feature>
<dbReference type="EMBL" id="CACVKT020005709">
    <property type="protein sequence ID" value="CAC5397625.1"/>
    <property type="molecule type" value="Genomic_DNA"/>
</dbReference>
<sequence length="171" mass="18779">MDPIVKIDQTNISMDDATDTEHLIRILTESKDSLTIITAAEGNLLRDLSHKTVALLCVCFILLKTITFYQVYENHEQLNNRLHKTEIDRCESKQTIAPSTKGSSCKIVKIGIGIIAVSWVGIASALVSVVIVMSQPTMYSTSSSGVRAALDEKVLGSNPNLVTLKKFEDNK</sequence>
<dbReference type="OrthoDB" id="6203750at2759"/>
<keyword evidence="1" id="KW-1133">Transmembrane helix</keyword>
<keyword evidence="1" id="KW-0812">Transmembrane</keyword>
<accession>A0A6J8CNQ9</accession>
<gene>
    <name evidence="2" type="ORF">MCOR_32048</name>
</gene>
<dbReference type="Proteomes" id="UP000507470">
    <property type="component" value="Unassembled WGS sequence"/>
</dbReference>
<proteinExistence type="predicted"/>
<evidence type="ECO:0000313" key="2">
    <source>
        <dbReference type="EMBL" id="CAC5397625.1"/>
    </source>
</evidence>
<organism evidence="2 3">
    <name type="scientific">Mytilus coruscus</name>
    <name type="common">Sea mussel</name>
    <dbReference type="NCBI Taxonomy" id="42192"/>
    <lineage>
        <taxon>Eukaryota</taxon>
        <taxon>Metazoa</taxon>
        <taxon>Spiralia</taxon>
        <taxon>Lophotrochozoa</taxon>
        <taxon>Mollusca</taxon>
        <taxon>Bivalvia</taxon>
        <taxon>Autobranchia</taxon>
        <taxon>Pteriomorphia</taxon>
        <taxon>Mytilida</taxon>
        <taxon>Mytiloidea</taxon>
        <taxon>Mytilidae</taxon>
        <taxon>Mytilinae</taxon>
        <taxon>Mytilus</taxon>
    </lineage>
</organism>
<keyword evidence="1" id="KW-0472">Membrane</keyword>
<evidence type="ECO:0000313" key="3">
    <source>
        <dbReference type="Proteomes" id="UP000507470"/>
    </source>
</evidence>
<name>A0A6J8CNQ9_MYTCO</name>
<protein>
    <submittedName>
        <fullName evidence="2">Uncharacterized protein</fullName>
    </submittedName>
</protein>
<reference evidence="2 3" key="1">
    <citation type="submission" date="2020-06" db="EMBL/GenBank/DDBJ databases">
        <authorList>
            <person name="Li R."/>
            <person name="Bekaert M."/>
        </authorList>
    </citation>
    <scope>NUCLEOTIDE SEQUENCE [LARGE SCALE GENOMIC DNA]</scope>
    <source>
        <strain evidence="3">wild</strain>
    </source>
</reference>
<feature type="transmembrane region" description="Helical" evidence="1">
    <location>
        <begin position="53"/>
        <end position="72"/>
    </location>
</feature>
<keyword evidence="3" id="KW-1185">Reference proteome</keyword>
<dbReference type="AlphaFoldDB" id="A0A6J8CNQ9"/>